<evidence type="ECO:0000313" key="4">
    <source>
        <dbReference type="EMBL" id="ARK14462.1"/>
    </source>
</evidence>
<keyword evidence="1" id="KW-0233">DNA recombination</keyword>
<accession>A0A1W6EGE5</accession>
<dbReference type="AlphaFoldDB" id="A0A1W6EGE5"/>
<dbReference type="InterPro" id="IPR002104">
    <property type="entry name" value="Integrase_catalytic"/>
</dbReference>
<reference evidence="4" key="1">
    <citation type="journal article" date="2017" name="Sci. Rep.">
        <title>Divergent copies of the large inverted repeat in the chloroplast genomes of ulvophycean green algae.</title>
        <authorList>
            <person name="Turmel M."/>
            <person name="Otis C."/>
            <person name="Lemieux C."/>
        </authorList>
    </citation>
    <scope>NUCLEOTIDE SEQUENCE</scope>
</reference>
<feature type="region of interest" description="Disordered" evidence="2">
    <location>
        <begin position="206"/>
        <end position="233"/>
    </location>
</feature>
<sequence length="233" mass="27552">MSKKRPTKKKVGGKTRNRVAPIQRSSRHYWRRTNFCSIQNETCLCFTFCDRSSGWRSFSFKKNQVENLFTKQRPFFAFDRTKRGAKEQKAFLSQEGKEIISQRTEDYKLVIKYSKPKNDFLFATKQSENDHLSRQHFTAEINRYLKILGEKHNRKFSSHSFRKGHITHLWKNLHDLKLVSLMIGHVSMCTTERYIVKPSEDEMQAKMNSVRYATPSDFSEDDNQPSHNKQDGE</sequence>
<evidence type="ECO:0000256" key="2">
    <source>
        <dbReference type="SAM" id="MobiDB-lite"/>
    </source>
</evidence>
<dbReference type="Gene3D" id="1.10.443.10">
    <property type="entry name" value="Intergrase catalytic core"/>
    <property type="match status" value="1"/>
</dbReference>
<dbReference type="InterPro" id="IPR013762">
    <property type="entry name" value="Integrase-like_cat_sf"/>
</dbReference>
<geneLocation type="chloroplast" evidence="4"/>
<feature type="domain" description="Tyr recombinase" evidence="3">
    <location>
        <begin position="1"/>
        <end position="208"/>
    </location>
</feature>
<dbReference type="GO" id="GO:0006310">
    <property type="term" value="P:DNA recombination"/>
    <property type="evidence" value="ECO:0007669"/>
    <property type="project" value="UniProtKB-KW"/>
</dbReference>
<keyword evidence="4" id="KW-0150">Chloroplast</keyword>
<dbReference type="CDD" id="cd00397">
    <property type="entry name" value="DNA_BRE_C"/>
    <property type="match status" value="1"/>
</dbReference>
<keyword evidence="4" id="KW-0934">Plastid</keyword>
<evidence type="ECO:0000259" key="3">
    <source>
        <dbReference type="PROSITE" id="PS51898"/>
    </source>
</evidence>
<organism evidence="4">
    <name type="scientific">Sarcinofilum mucosum</name>
    <name type="common">Green alga</name>
    <name type="synonym">Pseudoschizomeris mucosa</name>
    <dbReference type="NCBI Taxonomy" id="141643"/>
    <lineage>
        <taxon>Eukaryota</taxon>
        <taxon>Viridiplantae</taxon>
        <taxon>Chlorophyta</taxon>
        <taxon>core chlorophytes</taxon>
        <taxon>Ulvophyceae</taxon>
        <taxon>OUU clade</taxon>
        <taxon>Ulotrichales</taxon>
        <taxon>Sarcinofilaceae</taxon>
        <taxon>Sarcinofilum</taxon>
    </lineage>
</organism>
<dbReference type="Pfam" id="PF00589">
    <property type="entry name" value="Phage_integrase"/>
    <property type="match status" value="1"/>
</dbReference>
<protein>
    <submittedName>
        <fullName evidence="4">Putative DNA breaking-rejoining enzyme</fullName>
    </submittedName>
</protein>
<dbReference type="PROSITE" id="PS51898">
    <property type="entry name" value="TYR_RECOMBINASE"/>
    <property type="match status" value="1"/>
</dbReference>
<dbReference type="GeneID" id="32884148"/>
<evidence type="ECO:0000256" key="1">
    <source>
        <dbReference type="ARBA" id="ARBA00023172"/>
    </source>
</evidence>
<dbReference type="SUPFAM" id="SSF56349">
    <property type="entry name" value="DNA breaking-rejoining enzymes"/>
    <property type="match status" value="1"/>
</dbReference>
<proteinExistence type="predicted"/>
<name>A0A1W6EGE5_SARMC</name>
<dbReference type="InterPro" id="IPR011010">
    <property type="entry name" value="DNA_brk_join_enz"/>
</dbReference>
<dbReference type="GO" id="GO:0003677">
    <property type="term" value="F:DNA binding"/>
    <property type="evidence" value="ECO:0007669"/>
    <property type="project" value="InterPro"/>
</dbReference>
<dbReference type="EMBL" id="KY407656">
    <property type="protein sequence ID" value="ARK14462.1"/>
    <property type="molecule type" value="Genomic_DNA"/>
</dbReference>
<dbReference type="RefSeq" id="YP_009367459.1">
    <property type="nucleotide sequence ID" value="NC_034709.1"/>
</dbReference>
<dbReference type="GO" id="GO:0015074">
    <property type="term" value="P:DNA integration"/>
    <property type="evidence" value="ECO:0007669"/>
    <property type="project" value="InterPro"/>
</dbReference>
<gene>
    <name evidence="4" type="primary">orf233</name>
</gene>